<keyword evidence="2" id="KW-0732">Signal</keyword>
<feature type="coiled-coil region" evidence="1">
    <location>
        <begin position="38"/>
        <end position="65"/>
    </location>
</feature>
<feature type="non-terminal residue" evidence="3">
    <location>
        <position position="69"/>
    </location>
</feature>
<name>A0ABD0QGR3_CIRMR</name>
<protein>
    <submittedName>
        <fullName evidence="3">Uncharacterized protein</fullName>
    </submittedName>
</protein>
<dbReference type="EMBL" id="JAMKFB020000009">
    <property type="protein sequence ID" value="KAL0185338.1"/>
    <property type="molecule type" value="Genomic_DNA"/>
</dbReference>
<evidence type="ECO:0000313" key="3">
    <source>
        <dbReference type="EMBL" id="KAL0185338.1"/>
    </source>
</evidence>
<accession>A0ABD0QGR3</accession>
<comment type="caution">
    <text evidence="3">The sequence shown here is derived from an EMBL/GenBank/DDBJ whole genome shotgun (WGS) entry which is preliminary data.</text>
</comment>
<keyword evidence="1" id="KW-0175">Coiled coil</keyword>
<reference evidence="3 4" key="1">
    <citation type="submission" date="2024-05" db="EMBL/GenBank/DDBJ databases">
        <title>Genome sequencing and assembly of Indian major carp, Cirrhinus mrigala (Hamilton, 1822).</title>
        <authorList>
            <person name="Mohindra V."/>
            <person name="Chowdhury L.M."/>
            <person name="Lal K."/>
            <person name="Jena J.K."/>
        </authorList>
    </citation>
    <scope>NUCLEOTIDE SEQUENCE [LARGE SCALE GENOMIC DNA]</scope>
    <source>
        <strain evidence="3">CM1030</strain>
        <tissue evidence="3">Blood</tissue>
    </source>
</reference>
<dbReference type="AlphaFoldDB" id="A0ABD0QGR3"/>
<proteinExistence type="predicted"/>
<dbReference type="Proteomes" id="UP001529510">
    <property type="component" value="Unassembled WGS sequence"/>
</dbReference>
<sequence>MDVVSSSLCVFVLLSLHLNTASTEALRSSFREQTRHLQDEHCSTVETLQQQISRLEAQLFQLQKEPVST</sequence>
<feature type="chain" id="PRO_5044829836" evidence="2">
    <location>
        <begin position="26"/>
        <end position="69"/>
    </location>
</feature>
<gene>
    <name evidence="3" type="ORF">M9458_021035</name>
</gene>
<feature type="signal peptide" evidence="2">
    <location>
        <begin position="1"/>
        <end position="25"/>
    </location>
</feature>
<evidence type="ECO:0000313" key="4">
    <source>
        <dbReference type="Proteomes" id="UP001529510"/>
    </source>
</evidence>
<evidence type="ECO:0000256" key="1">
    <source>
        <dbReference type="SAM" id="Coils"/>
    </source>
</evidence>
<organism evidence="3 4">
    <name type="scientific">Cirrhinus mrigala</name>
    <name type="common">Mrigala</name>
    <dbReference type="NCBI Taxonomy" id="683832"/>
    <lineage>
        <taxon>Eukaryota</taxon>
        <taxon>Metazoa</taxon>
        <taxon>Chordata</taxon>
        <taxon>Craniata</taxon>
        <taxon>Vertebrata</taxon>
        <taxon>Euteleostomi</taxon>
        <taxon>Actinopterygii</taxon>
        <taxon>Neopterygii</taxon>
        <taxon>Teleostei</taxon>
        <taxon>Ostariophysi</taxon>
        <taxon>Cypriniformes</taxon>
        <taxon>Cyprinidae</taxon>
        <taxon>Labeoninae</taxon>
        <taxon>Labeonini</taxon>
        <taxon>Cirrhinus</taxon>
    </lineage>
</organism>
<keyword evidence="4" id="KW-1185">Reference proteome</keyword>
<evidence type="ECO:0000256" key="2">
    <source>
        <dbReference type="SAM" id="SignalP"/>
    </source>
</evidence>